<protein>
    <submittedName>
        <fullName evidence="1">Uncharacterized protein</fullName>
    </submittedName>
</protein>
<keyword evidence="2" id="KW-1185">Reference proteome</keyword>
<reference evidence="1" key="2">
    <citation type="journal article" date="2023" name="IMA Fungus">
        <title>Comparative genomic study of the Penicillium genus elucidates a diverse pangenome and 15 lateral gene transfer events.</title>
        <authorList>
            <person name="Petersen C."/>
            <person name="Sorensen T."/>
            <person name="Nielsen M.R."/>
            <person name="Sondergaard T.E."/>
            <person name="Sorensen J.L."/>
            <person name="Fitzpatrick D.A."/>
            <person name="Frisvad J.C."/>
            <person name="Nielsen K.L."/>
        </authorList>
    </citation>
    <scope>NUCLEOTIDE SEQUENCE</scope>
    <source>
        <strain evidence="1">IBT 16849</strain>
    </source>
</reference>
<comment type="caution">
    <text evidence="1">The sequence shown here is derived from an EMBL/GenBank/DDBJ whole genome shotgun (WGS) entry which is preliminary data.</text>
</comment>
<organism evidence="1 2">
    <name type="scientific">Penicillium cf. griseofulvum</name>
    <dbReference type="NCBI Taxonomy" id="2972120"/>
    <lineage>
        <taxon>Eukaryota</taxon>
        <taxon>Fungi</taxon>
        <taxon>Dikarya</taxon>
        <taxon>Ascomycota</taxon>
        <taxon>Pezizomycotina</taxon>
        <taxon>Eurotiomycetes</taxon>
        <taxon>Eurotiomycetidae</taxon>
        <taxon>Eurotiales</taxon>
        <taxon>Aspergillaceae</taxon>
        <taxon>Penicillium</taxon>
    </lineage>
</organism>
<accession>A0A9W9MTB9</accession>
<name>A0A9W9MTB9_9EURO</name>
<evidence type="ECO:0000313" key="2">
    <source>
        <dbReference type="Proteomes" id="UP001150879"/>
    </source>
</evidence>
<gene>
    <name evidence="1" type="ORF">N7472_003487</name>
</gene>
<evidence type="ECO:0000313" key="1">
    <source>
        <dbReference type="EMBL" id="KAJ5207039.1"/>
    </source>
</evidence>
<dbReference type="AlphaFoldDB" id="A0A9W9MTB9"/>
<sequence>MHLGLKSLSPVNHETEVDYNLIIMTSPVHGNKLPVTFLARLTDPVLSRPMSPESITGINANAFPWIESTDTGFYEIADRVYHPSASIT</sequence>
<dbReference type="EMBL" id="JAPQKP010000002">
    <property type="protein sequence ID" value="KAJ5207039.1"/>
    <property type="molecule type" value="Genomic_DNA"/>
</dbReference>
<reference evidence="1" key="1">
    <citation type="submission" date="2022-11" db="EMBL/GenBank/DDBJ databases">
        <authorList>
            <person name="Petersen C."/>
        </authorList>
    </citation>
    <scope>NUCLEOTIDE SEQUENCE</scope>
    <source>
        <strain evidence="1">IBT 16849</strain>
    </source>
</reference>
<proteinExistence type="predicted"/>
<dbReference type="Proteomes" id="UP001150879">
    <property type="component" value="Unassembled WGS sequence"/>
</dbReference>